<reference evidence="2 3" key="2">
    <citation type="submission" date="2024-07" db="EMBL/GenBank/DDBJ databases">
        <authorList>
            <person name="Akdeniz Z."/>
        </authorList>
    </citation>
    <scope>NUCLEOTIDE SEQUENCE [LARGE SCALE GENOMIC DNA]</scope>
</reference>
<dbReference type="EMBL" id="CATOUU010000889">
    <property type="protein sequence ID" value="CAI9957449.1"/>
    <property type="molecule type" value="Genomic_DNA"/>
</dbReference>
<organism evidence="1">
    <name type="scientific">Hexamita inflata</name>
    <dbReference type="NCBI Taxonomy" id="28002"/>
    <lineage>
        <taxon>Eukaryota</taxon>
        <taxon>Metamonada</taxon>
        <taxon>Diplomonadida</taxon>
        <taxon>Hexamitidae</taxon>
        <taxon>Hexamitinae</taxon>
        <taxon>Hexamita</taxon>
    </lineage>
</organism>
<name>A0AA86QDU2_9EUKA</name>
<dbReference type="EMBL" id="CAXDID020000050">
    <property type="protein sequence ID" value="CAL6004992.1"/>
    <property type="molecule type" value="Genomic_DNA"/>
</dbReference>
<evidence type="ECO:0000313" key="1">
    <source>
        <dbReference type="EMBL" id="CAI9957449.1"/>
    </source>
</evidence>
<comment type="caution">
    <text evidence="1">The sequence shown here is derived from an EMBL/GenBank/DDBJ whole genome shotgun (WGS) entry which is preliminary data.</text>
</comment>
<sequence>METQFYICGLNKYTRQAQNQSRDCFLQHLSKVEFTEKEVIDFATNLFSKYGFTINEKKCFSTANDNVITFDGINISSTENDPRLHTSKKLIQTAEEIYSQQYYSQQQFSLLIYVITFPLPISQAT</sequence>
<evidence type="ECO:0000313" key="2">
    <source>
        <dbReference type="EMBL" id="CAL6004992.1"/>
    </source>
</evidence>
<evidence type="ECO:0000313" key="3">
    <source>
        <dbReference type="Proteomes" id="UP001642409"/>
    </source>
</evidence>
<accession>A0AA86QDU2</accession>
<gene>
    <name evidence="2" type="ORF">HINF_LOCUS19151</name>
    <name evidence="1" type="ORF">HINF_LOCUS45094</name>
</gene>
<dbReference type="AlphaFoldDB" id="A0AA86QDU2"/>
<protein>
    <submittedName>
        <fullName evidence="2">Hypothetical_protein</fullName>
    </submittedName>
</protein>
<proteinExistence type="predicted"/>
<dbReference type="Proteomes" id="UP001642409">
    <property type="component" value="Unassembled WGS sequence"/>
</dbReference>
<keyword evidence="3" id="KW-1185">Reference proteome</keyword>
<reference evidence="1" key="1">
    <citation type="submission" date="2023-06" db="EMBL/GenBank/DDBJ databases">
        <authorList>
            <person name="Kurt Z."/>
        </authorList>
    </citation>
    <scope>NUCLEOTIDE SEQUENCE</scope>
</reference>